<dbReference type="Proteomes" id="UP001519460">
    <property type="component" value="Unassembled WGS sequence"/>
</dbReference>
<accession>A0ABD0MBL4</accession>
<protein>
    <recommendedName>
        <fullName evidence="4">Secreted protein</fullName>
    </recommendedName>
</protein>
<feature type="signal peptide" evidence="1">
    <location>
        <begin position="1"/>
        <end position="30"/>
    </location>
</feature>
<evidence type="ECO:0008006" key="4">
    <source>
        <dbReference type="Google" id="ProtNLM"/>
    </source>
</evidence>
<organism evidence="2 3">
    <name type="scientific">Batillaria attramentaria</name>
    <dbReference type="NCBI Taxonomy" id="370345"/>
    <lineage>
        <taxon>Eukaryota</taxon>
        <taxon>Metazoa</taxon>
        <taxon>Spiralia</taxon>
        <taxon>Lophotrochozoa</taxon>
        <taxon>Mollusca</taxon>
        <taxon>Gastropoda</taxon>
        <taxon>Caenogastropoda</taxon>
        <taxon>Sorbeoconcha</taxon>
        <taxon>Cerithioidea</taxon>
        <taxon>Batillariidae</taxon>
        <taxon>Batillaria</taxon>
    </lineage>
</organism>
<feature type="chain" id="PRO_5044821953" description="Secreted protein" evidence="1">
    <location>
        <begin position="31"/>
        <end position="117"/>
    </location>
</feature>
<sequence length="117" mass="12755">MIRLKGKTSSLVHLLPRILLFLFACSQTSSAPAGFFILKSATRGPTNRRSFNSALAGWKPTANSQQRRSLEPFCFQAAPQTPAPWTARSVTWPEIDGIVKEANGQIAVKKSANNAAR</sequence>
<name>A0ABD0MBL4_9CAEN</name>
<dbReference type="AlphaFoldDB" id="A0ABD0MBL4"/>
<dbReference type="EMBL" id="JACVVK020000001">
    <property type="protein sequence ID" value="KAK7508471.1"/>
    <property type="molecule type" value="Genomic_DNA"/>
</dbReference>
<reference evidence="2 3" key="1">
    <citation type="journal article" date="2023" name="Sci. Data">
        <title>Genome assembly of the Korean intertidal mud-creeper Batillaria attramentaria.</title>
        <authorList>
            <person name="Patra A.K."/>
            <person name="Ho P.T."/>
            <person name="Jun S."/>
            <person name="Lee S.J."/>
            <person name="Kim Y."/>
            <person name="Won Y.J."/>
        </authorList>
    </citation>
    <scope>NUCLEOTIDE SEQUENCE [LARGE SCALE GENOMIC DNA]</scope>
    <source>
        <strain evidence="2">Wonlab-2016</strain>
    </source>
</reference>
<evidence type="ECO:0000313" key="2">
    <source>
        <dbReference type="EMBL" id="KAK7508471.1"/>
    </source>
</evidence>
<gene>
    <name evidence="2" type="ORF">BaRGS_00000037</name>
</gene>
<evidence type="ECO:0000256" key="1">
    <source>
        <dbReference type="SAM" id="SignalP"/>
    </source>
</evidence>
<proteinExistence type="predicted"/>
<evidence type="ECO:0000313" key="3">
    <source>
        <dbReference type="Proteomes" id="UP001519460"/>
    </source>
</evidence>
<keyword evidence="1" id="KW-0732">Signal</keyword>
<keyword evidence="3" id="KW-1185">Reference proteome</keyword>
<comment type="caution">
    <text evidence="2">The sequence shown here is derived from an EMBL/GenBank/DDBJ whole genome shotgun (WGS) entry which is preliminary data.</text>
</comment>